<comment type="catalytic activity">
    <reaction evidence="4">
        <text>a 2-demethylmenaquinol + S-adenosyl-L-methionine = a menaquinol + S-adenosyl-L-homocysteine + H(+)</text>
        <dbReference type="Rhea" id="RHEA:42640"/>
        <dbReference type="Rhea" id="RHEA-COMP:9539"/>
        <dbReference type="Rhea" id="RHEA-COMP:9563"/>
        <dbReference type="ChEBI" id="CHEBI:15378"/>
        <dbReference type="ChEBI" id="CHEBI:18151"/>
        <dbReference type="ChEBI" id="CHEBI:55437"/>
        <dbReference type="ChEBI" id="CHEBI:57856"/>
        <dbReference type="ChEBI" id="CHEBI:59789"/>
        <dbReference type="EC" id="2.1.1.163"/>
    </reaction>
</comment>
<proteinExistence type="inferred from homology"/>
<feature type="binding site" evidence="4">
    <location>
        <begin position="108"/>
        <end position="109"/>
    </location>
    <ligand>
        <name>S-adenosyl-L-methionine</name>
        <dbReference type="ChEBI" id="CHEBI:59789"/>
    </ligand>
</feature>
<dbReference type="EMBL" id="CP012034">
    <property type="protein sequence ID" value="AKP67956.1"/>
    <property type="molecule type" value="Genomic_DNA"/>
</dbReference>
<evidence type="ECO:0000313" key="6">
    <source>
        <dbReference type="Proteomes" id="UP000036106"/>
    </source>
</evidence>
<dbReference type="NCBIfam" id="NF001244">
    <property type="entry name" value="PRK00216.1-5"/>
    <property type="match status" value="1"/>
</dbReference>
<dbReference type="CDD" id="cd02440">
    <property type="entry name" value="AdoMet_MTases"/>
    <property type="match status" value="1"/>
</dbReference>
<dbReference type="InterPro" id="IPR023576">
    <property type="entry name" value="UbiE/COQ5_MeTrFase_CS"/>
</dbReference>
<dbReference type="Pfam" id="PF01209">
    <property type="entry name" value="Ubie_methyltran"/>
    <property type="match status" value="1"/>
</dbReference>
<dbReference type="EC" id="2.1.1.163" evidence="4"/>
<evidence type="ECO:0000256" key="1">
    <source>
        <dbReference type="ARBA" id="ARBA00022603"/>
    </source>
</evidence>
<dbReference type="InterPro" id="IPR029063">
    <property type="entry name" value="SAM-dependent_MTases_sf"/>
</dbReference>
<dbReference type="Gene3D" id="3.40.50.150">
    <property type="entry name" value="Vaccinia Virus protein VP39"/>
    <property type="match status" value="1"/>
</dbReference>
<dbReference type="AlphaFoldDB" id="A0A0H4QLJ7"/>
<dbReference type="PANTHER" id="PTHR43591:SF24">
    <property type="entry name" value="2-METHOXY-6-POLYPRENYL-1,4-BENZOQUINOL METHYLASE, MITOCHONDRIAL"/>
    <property type="match status" value="1"/>
</dbReference>
<dbReference type="PROSITE" id="PS01183">
    <property type="entry name" value="UBIE_1"/>
    <property type="match status" value="1"/>
</dbReference>
<gene>
    <name evidence="4" type="primary">menG</name>
    <name evidence="5" type="ORF">ABM34_10725</name>
</gene>
<dbReference type="OrthoDB" id="9808140at2"/>
<comment type="pathway">
    <text evidence="4">Quinol/quinone metabolism; menaquinone biosynthesis; menaquinol from 1,4-dihydroxy-2-naphthoate: step 2/2.</text>
</comment>
<evidence type="ECO:0000256" key="2">
    <source>
        <dbReference type="ARBA" id="ARBA00022679"/>
    </source>
</evidence>
<feature type="binding site" evidence="4">
    <location>
        <position position="81"/>
    </location>
    <ligand>
        <name>S-adenosyl-L-methionine</name>
        <dbReference type="ChEBI" id="CHEBI:59789"/>
    </ligand>
</feature>
<dbReference type="STRING" id="1007676.ABM34_10725"/>
<keyword evidence="1 4" id="KW-0489">Methyltransferase</keyword>
<protein>
    <recommendedName>
        <fullName evidence="4">Demethylmenaquinone methyltransferase</fullName>
        <ecNumber evidence="4">2.1.1.163</ecNumber>
    </recommendedName>
</protein>
<feature type="binding site" evidence="4">
    <location>
        <position position="61"/>
    </location>
    <ligand>
        <name>S-adenosyl-L-methionine</name>
        <dbReference type="ChEBI" id="CHEBI:59789"/>
    </ligand>
</feature>
<dbReference type="NCBIfam" id="NF001243">
    <property type="entry name" value="PRK00216.1-4"/>
    <property type="match status" value="1"/>
</dbReference>
<keyword evidence="5" id="KW-0830">Ubiquinone</keyword>
<keyword evidence="6" id="KW-1185">Reference proteome</keyword>
<dbReference type="GO" id="GO:0032259">
    <property type="term" value="P:methylation"/>
    <property type="evidence" value="ECO:0007669"/>
    <property type="project" value="UniProtKB-KW"/>
</dbReference>
<comment type="similarity">
    <text evidence="4">Belongs to the class I-like SAM-binding methyltransferase superfamily. MenG/UbiE family.</text>
</comment>
<name>A0A0H4QLJ7_9LACO</name>
<sequence length="238" mass="27128">MSKLTNKVPEKDVQNVFDSIAGNYDKLNSIMSLGTHNKWRMEATNMIKGSPRDILDLCCGTADWSLVLANKYPNSHIIGLDFSSEMLKIGQEKINKSEFGNIQLKQGDAMNLDYPDNTFDVVTIGFGLRNVPDANQVLREIYRILKPNGQLICLEAFKVETPVVKWGWRLYFNEIMPAMGKVFASHKSEYQYLDDSVNKFVSIRELVRMYRDAGFINIHVRGFMMKSAAIHYGMKAGR</sequence>
<dbReference type="GO" id="GO:0009234">
    <property type="term" value="P:menaquinone biosynthetic process"/>
    <property type="evidence" value="ECO:0007669"/>
    <property type="project" value="UniProtKB-UniRule"/>
</dbReference>
<dbReference type="HAMAP" id="MF_01813">
    <property type="entry name" value="MenG_UbiE_methyltr"/>
    <property type="match status" value="1"/>
</dbReference>
<keyword evidence="2 4" id="KW-0808">Transferase</keyword>
<comment type="function">
    <text evidence="4">Methyltransferase required for the conversion of demethylmenaquinol (DMKH2) to menaquinol (MKH2).</text>
</comment>
<comment type="caution">
    <text evidence="4">Lacks conserved residue(s) required for the propagation of feature annotation.</text>
</comment>
<evidence type="ECO:0000256" key="4">
    <source>
        <dbReference type="HAMAP-Rule" id="MF_01813"/>
    </source>
</evidence>
<organism evidence="5 6">
    <name type="scientific">Companilactobacillus ginsenosidimutans</name>
    <dbReference type="NCBI Taxonomy" id="1007676"/>
    <lineage>
        <taxon>Bacteria</taxon>
        <taxon>Bacillati</taxon>
        <taxon>Bacillota</taxon>
        <taxon>Bacilli</taxon>
        <taxon>Lactobacillales</taxon>
        <taxon>Lactobacillaceae</taxon>
        <taxon>Companilactobacillus</taxon>
    </lineage>
</organism>
<reference evidence="6" key="1">
    <citation type="submission" date="2015-07" db="EMBL/GenBank/DDBJ databases">
        <title>Lactobacillus ginsenosidimutans/EMML 3141/ whole genome sequencing.</title>
        <authorList>
            <person name="Kim M.K."/>
            <person name="Im W.-T."/>
            <person name="Srinivasan S."/>
            <person name="Lee J.-J."/>
        </authorList>
    </citation>
    <scope>NUCLEOTIDE SEQUENCE [LARGE SCALE GENOMIC DNA]</scope>
    <source>
        <strain evidence="6">EMML 3041</strain>
    </source>
</reference>
<dbReference type="PATRIC" id="fig|1007676.4.peg.2172"/>
<dbReference type="GO" id="GO:0043770">
    <property type="term" value="F:demethylmenaquinone methyltransferase activity"/>
    <property type="evidence" value="ECO:0007669"/>
    <property type="project" value="UniProtKB-UniRule"/>
</dbReference>
<dbReference type="UniPathway" id="UPA00079">
    <property type="reaction ID" value="UER00169"/>
</dbReference>
<dbReference type="RefSeq" id="WP_048705653.1">
    <property type="nucleotide sequence ID" value="NZ_CP012034.1"/>
</dbReference>
<dbReference type="Proteomes" id="UP000036106">
    <property type="component" value="Chromosome"/>
</dbReference>
<dbReference type="KEGG" id="lgn:ABM34_10725"/>
<keyword evidence="3 4" id="KW-0949">S-adenosyl-L-methionine</keyword>
<keyword evidence="4" id="KW-0474">Menaquinone biosynthesis</keyword>
<dbReference type="InterPro" id="IPR004033">
    <property type="entry name" value="UbiE/COQ5_MeTrFase"/>
</dbReference>
<evidence type="ECO:0000256" key="3">
    <source>
        <dbReference type="ARBA" id="ARBA00022691"/>
    </source>
</evidence>
<dbReference type="PROSITE" id="PS51608">
    <property type="entry name" value="SAM_MT_UBIE"/>
    <property type="match status" value="1"/>
</dbReference>
<dbReference type="SUPFAM" id="SSF53335">
    <property type="entry name" value="S-adenosyl-L-methionine-dependent methyltransferases"/>
    <property type="match status" value="1"/>
</dbReference>
<accession>A0A0H4QLJ7</accession>
<dbReference type="PANTHER" id="PTHR43591">
    <property type="entry name" value="METHYLTRANSFERASE"/>
    <property type="match status" value="1"/>
</dbReference>
<dbReference type="NCBIfam" id="TIGR01934">
    <property type="entry name" value="MenG_MenH_UbiE"/>
    <property type="match status" value="1"/>
</dbReference>
<evidence type="ECO:0000313" key="5">
    <source>
        <dbReference type="EMBL" id="AKP67956.1"/>
    </source>
</evidence>